<organism evidence="1 2">
    <name type="scientific">Absicoccus porci</name>
    <dbReference type="NCBI Taxonomy" id="2486576"/>
    <lineage>
        <taxon>Bacteria</taxon>
        <taxon>Bacillati</taxon>
        <taxon>Bacillota</taxon>
        <taxon>Erysipelotrichia</taxon>
        <taxon>Erysipelotrichales</taxon>
        <taxon>Erysipelotrichaceae</taxon>
        <taxon>Absicoccus</taxon>
    </lineage>
</organism>
<accession>A0A3N0HYJ6</accession>
<dbReference type="Proteomes" id="UP000276568">
    <property type="component" value="Unassembled WGS sequence"/>
</dbReference>
<proteinExistence type="predicted"/>
<evidence type="ECO:0000313" key="2">
    <source>
        <dbReference type="Proteomes" id="UP000276568"/>
    </source>
</evidence>
<gene>
    <name evidence="1" type="ORF">EDX97_09355</name>
</gene>
<dbReference type="AlphaFoldDB" id="A0A3N0HYJ6"/>
<dbReference type="RefSeq" id="WP_128520885.1">
    <property type="nucleotide sequence ID" value="NZ_CAUWBR010000007.1"/>
</dbReference>
<sequence>MKAQEMFEALGYELDTNDQLLMIYKKNVIEIVFQKDYKKYHALWSGEPLSIDVSLHQAIHQQCIELGWIEK</sequence>
<keyword evidence="2" id="KW-1185">Reference proteome</keyword>
<reference evidence="1 2" key="1">
    <citation type="submission" date="2018-11" db="EMBL/GenBank/DDBJ databases">
        <title>Clostridium sp. nov., a member of the family Erysipelotrichaceae isolated from pig faeces.</title>
        <authorList>
            <person name="Chang Y.-H."/>
        </authorList>
    </citation>
    <scope>NUCLEOTIDE SEQUENCE [LARGE SCALE GENOMIC DNA]</scope>
    <source>
        <strain evidence="1 2">YH-panp20</strain>
    </source>
</reference>
<comment type="caution">
    <text evidence="1">The sequence shown here is derived from an EMBL/GenBank/DDBJ whole genome shotgun (WGS) entry which is preliminary data.</text>
</comment>
<evidence type="ECO:0000313" key="1">
    <source>
        <dbReference type="EMBL" id="RNM29821.1"/>
    </source>
</evidence>
<protein>
    <submittedName>
        <fullName evidence="1">Uncharacterized protein</fullName>
    </submittedName>
</protein>
<name>A0A3N0HYJ6_9FIRM</name>
<dbReference type="OrthoDB" id="1655634at2"/>
<dbReference type="EMBL" id="RJQC01000003">
    <property type="protein sequence ID" value="RNM29821.1"/>
    <property type="molecule type" value="Genomic_DNA"/>
</dbReference>